<name>A0A226F769_FOLCA</name>
<organism evidence="6 7">
    <name type="scientific">Folsomia candida</name>
    <name type="common">Springtail</name>
    <dbReference type="NCBI Taxonomy" id="158441"/>
    <lineage>
        <taxon>Eukaryota</taxon>
        <taxon>Metazoa</taxon>
        <taxon>Ecdysozoa</taxon>
        <taxon>Arthropoda</taxon>
        <taxon>Hexapoda</taxon>
        <taxon>Collembola</taxon>
        <taxon>Entomobryomorpha</taxon>
        <taxon>Isotomoidea</taxon>
        <taxon>Isotomidae</taxon>
        <taxon>Proisotominae</taxon>
        <taxon>Folsomia</taxon>
    </lineage>
</organism>
<feature type="transmembrane region" description="Helical" evidence="5">
    <location>
        <begin position="165"/>
        <end position="184"/>
    </location>
</feature>
<dbReference type="InterPro" id="IPR004752">
    <property type="entry name" value="AmpG_permease/AT-1"/>
</dbReference>
<dbReference type="OrthoDB" id="6415790at2759"/>
<evidence type="ECO:0000256" key="3">
    <source>
        <dbReference type="ARBA" id="ARBA00022989"/>
    </source>
</evidence>
<dbReference type="Pfam" id="PF13000">
    <property type="entry name" value="Acatn"/>
    <property type="match status" value="2"/>
</dbReference>
<keyword evidence="3 5" id="KW-1133">Transmembrane helix</keyword>
<comment type="caution">
    <text evidence="6">The sequence shown here is derived from an EMBL/GenBank/DDBJ whole genome shotgun (WGS) entry which is preliminary data.</text>
</comment>
<feature type="transmembrane region" description="Helical" evidence="5">
    <location>
        <begin position="204"/>
        <end position="226"/>
    </location>
</feature>
<evidence type="ECO:0000313" key="7">
    <source>
        <dbReference type="Proteomes" id="UP000198287"/>
    </source>
</evidence>
<dbReference type="PANTHER" id="PTHR12778:SF9">
    <property type="entry name" value="ACETYL-COENZYME A TRANSPORTER 1"/>
    <property type="match status" value="1"/>
</dbReference>
<evidence type="ECO:0000313" key="6">
    <source>
        <dbReference type="EMBL" id="OXA64706.1"/>
    </source>
</evidence>
<feature type="transmembrane region" description="Helical" evidence="5">
    <location>
        <begin position="281"/>
        <end position="301"/>
    </location>
</feature>
<accession>A0A226F769</accession>
<sequence>MGPTGGCHLLEAHGKKEVMARTGSISYWCHIIMQIGRFIGFGLFINLASPDFSNKYLRIVPKSDVGVVTLSGFMFTWSIIYFVCTTLIFICKKEEDADPEIESAEVDEDKRNLAFAASVLNDFKLVEAGLSKEVLAQLSVPLAPLGLLITVLMTKWTSGLRPMSLFRNTYGLTLLSTGISAAMVPVTRFLSNNGTFPSWYFPSLLGIDIFATICFTCTGVAQVAFITKISDPAYGATYATLFNTGINVGAIGSEAVSLWLVDPLTVKSCSSDGLCSTVFDGYYVETIACVIMGAGWFYFWGNKAITELQEKPESAWKLGTLRNEWQAV</sequence>
<dbReference type="GO" id="GO:0016020">
    <property type="term" value="C:membrane"/>
    <property type="evidence" value="ECO:0007669"/>
    <property type="project" value="UniProtKB-SubCell"/>
</dbReference>
<dbReference type="PANTHER" id="PTHR12778">
    <property type="entry name" value="SOLUTE CARRIER FAMILY 33 ACETYL-COA TRANSPORTER -RELATED"/>
    <property type="match status" value="1"/>
</dbReference>
<reference evidence="6 7" key="1">
    <citation type="submission" date="2015-12" db="EMBL/GenBank/DDBJ databases">
        <title>The genome of Folsomia candida.</title>
        <authorList>
            <person name="Faddeeva A."/>
            <person name="Derks M.F."/>
            <person name="Anvar Y."/>
            <person name="Smit S."/>
            <person name="Van Straalen N."/>
            <person name="Roelofs D."/>
        </authorList>
    </citation>
    <scope>NUCLEOTIDE SEQUENCE [LARGE SCALE GENOMIC DNA]</scope>
    <source>
        <strain evidence="6 7">VU population</strain>
        <tissue evidence="6">Whole body</tissue>
    </source>
</reference>
<feature type="transmembrane region" description="Helical" evidence="5">
    <location>
        <begin position="25"/>
        <end position="45"/>
    </location>
</feature>
<dbReference type="GO" id="GO:0035348">
    <property type="term" value="P:acetyl-CoA transmembrane transport"/>
    <property type="evidence" value="ECO:0007669"/>
    <property type="project" value="InterPro"/>
</dbReference>
<feature type="transmembrane region" description="Helical" evidence="5">
    <location>
        <begin position="65"/>
        <end position="90"/>
    </location>
</feature>
<evidence type="ECO:0000256" key="5">
    <source>
        <dbReference type="SAM" id="Phobius"/>
    </source>
</evidence>
<evidence type="ECO:0000256" key="4">
    <source>
        <dbReference type="ARBA" id="ARBA00023136"/>
    </source>
</evidence>
<dbReference type="InterPro" id="IPR024371">
    <property type="entry name" value="AcetylCoA_trans_1-like"/>
</dbReference>
<evidence type="ECO:0000256" key="2">
    <source>
        <dbReference type="ARBA" id="ARBA00022692"/>
    </source>
</evidence>
<proteinExistence type="predicted"/>
<keyword evidence="2 5" id="KW-0812">Transmembrane</keyword>
<evidence type="ECO:0000256" key="1">
    <source>
        <dbReference type="ARBA" id="ARBA00004141"/>
    </source>
</evidence>
<feature type="transmembrane region" description="Helical" evidence="5">
    <location>
        <begin position="238"/>
        <end position="261"/>
    </location>
</feature>
<protein>
    <submittedName>
        <fullName evidence="6">Acetyl-coenzyme A transporter 1</fullName>
    </submittedName>
</protein>
<keyword evidence="7" id="KW-1185">Reference proteome</keyword>
<comment type="subcellular location">
    <subcellularLocation>
        <location evidence="1">Membrane</location>
        <topology evidence="1">Multi-pass membrane protein</topology>
    </subcellularLocation>
</comment>
<dbReference type="EMBL" id="LNIX01000001">
    <property type="protein sequence ID" value="OXA64706.1"/>
    <property type="molecule type" value="Genomic_DNA"/>
</dbReference>
<dbReference type="GO" id="GO:0008521">
    <property type="term" value="F:acetyl-CoA transmembrane transporter activity"/>
    <property type="evidence" value="ECO:0007669"/>
    <property type="project" value="InterPro"/>
</dbReference>
<dbReference type="Proteomes" id="UP000198287">
    <property type="component" value="Unassembled WGS sequence"/>
</dbReference>
<gene>
    <name evidence="6" type="ORF">Fcan01_01164</name>
</gene>
<keyword evidence="4 5" id="KW-0472">Membrane</keyword>
<dbReference type="AlphaFoldDB" id="A0A226F769"/>
<dbReference type="OMA" id="ICKANEG"/>